<evidence type="ECO:0000256" key="1">
    <source>
        <dbReference type="ARBA" id="ARBA00001255"/>
    </source>
</evidence>
<dbReference type="InterPro" id="IPR038417">
    <property type="entry name" value="Alpga-gal_N_sf"/>
</dbReference>
<comment type="catalytic activity">
    <reaction evidence="1">
        <text>Hydrolysis of terminal, non-reducing alpha-D-galactose residues in alpha-D-galactosides, including galactose oligosaccharides, galactomannans and galactolipids.</text>
        <dbReference type="EC" id="3.2.1.22"/>
    </reaction>
</comment>
<dbReference type="GO" id="GO:0004557">
    <property type="term" value="F:alpha-galactosidase activity"/>
    <property type="evidence" value="ECO:0007669"/>
    <property type="project" value="UniProtKB-EC"/>
</dbReference>
<dbReference type="Proteomes" id="UP001182556">
    <property type="component" value="Unassembled WGS sequence"/>
</dbReference>
<dbReference type="InterPro" id="IPR013785">
    <property type="entry name" value="Aldolase_TIM"/>
</dbReference>
<dbReference type="PRINTS" id="PR00743">
    <property type="entry name" value="GLHYDRLASE36"/>
</dbReference>
<gene>
    <name evidence="6" type="ORF">DB88DRAFT_548851</name>
</gene>
<dbReference type="GO" id="GO:0016052">
    <property type="term" value="P:carbohydrate catabolic process"/>
    <property type="evidence" value="ECO:0007669"/>
    <property type="project" value="InterPro"/>
</dbReference>
<evidence type="ECO:0000259" key="5">
    <source>
        <dbReference type="Pfam" id="PF16875"/>
    </source>
</evidence>
<evidence type="ECO:0000256" key="3">
    <source>
        <dbReference type="ARBA" id="ARBA00022801"/>
    </source>
</evidence>
<dbReference type="Pfam" id="PF16875">
    <property type="entry name" value="Glyco_hydro_36N"/>
    <property type="match status" value="1"/>
</dbReference>
<dbReference type="PANTHER" id="PTHR43053:SF3">
    <property type="entry name" value="ALPHA-GALACTOSIDASE C-RELATED"/>
    <property type="match status" value="1"/>
</dbReference>
<dbReference type="CDD" id="cd14791">
    <property type="entry name" value="GH36"/>
    <property type="match status" value="1"/>
</dbReference>
<protein>
    <recommendedName>
        <fullName evidence="2">alpha-galactosidase</fullName>
        <ecNumber evidence="2">3.2.1.22</ecNumber>
    </recommendedName>
</protein>
<dbReference type="SUPFAM" id="SSF51445">
    <property type="entry name" value="(Trans)glycosidases"/>
    <property type="match status" value="1"/>
</dbReference>
<dbReference type="InterPro" id="IPR050985">
    <property type="entry name" value="Alpha-glycosidase_related"/>
</dbReference>
<keyword evidence="7" id="KW-1185">Reference proteome</keyword>
<accession>A0AAD9CUQ4</accession>
<sequence length="528" mass="59078">MTGSKKSLCRCNQLMTAQFIAPKGVSEVEVPCMAVGDLRKTPCRNDGFCGNLGSISLDQDASREETGGEIKQAPLHEMCLAMSFNGSAQSEVDLQTVEVSWRHFDQNNWGAMALLEAQAMGHFACYDWWGSRLPYPRGHVRRRYDWNMERSPWELSYLCGDHEREGEYVRKSTARASQGFQNAPGYSSHLYNPFAVLVHPDTTETADIAPAFTRPVLLNHWEGLYFDFDANSLTDMASSGADLGVRLFVMEAGWFGNGDKARIDDTRGLGDWVVNSHRFPNGLAHFVDRINQFPDGKLQLGIWVEPEMVNLASDLYTAHPNWVLQSPGHIRSLHRSQLVPDLGQIEAQNYIISWMTNLLDSANIQYLKWDNDRTMHENGLSVGGSSVYPRALQGAGHPHEAAPLKVGDLTRGCWRISVRPGHPITPIWSNVYAYNLTLCWHTRHHRYVVIFRVAKSPDLAKYSALFPAHVAMMGGSFGLELDPRILSLAERKAVREMIATAEDVNPFVIDGDAFTLASPNASNWPAMQ</sequence>
<reference evidence="6" key="1">
    <citation type="submission" date="2023-02" db="EMBL/GenBank/DDBJ databases">
        <title>Identification and recombinant expression of a fungal hydrolase from Papiliotrema laurentii that hydrolyzes apple cutin and clears colloidal polyester polyurethane.</title>
        <authorList>
            <consortium name="DOE Joint Genome Institute"/>
            <person name="Roman V.A."/>
            <person name="Bojanowski C."/>
            <person name="Crable B.R."/>
            <person name="Wagner D.N."/>
            <person name="Hung C.S."/>
            <person name="Nadeau L.J."/>
            <person name="Schratz L."/>
            <person name="Haridas S."/>
            <person name="Pangilinan J."/>
            <person name="Lipzen A."/>
            <person name="Na H."/>
            <person name="Yan M."/>
            <person name="Ng V."/>
            <person name="Grigoriev I.V."/>
            <person name="Spatafora J.W."/>
            <person name="Barlow D."/>
            <person name="Biffinger J."/>
            <person name="Kelley-Loughnane N."/>
            <person name="Varaljay V.A."/>
            <person name="Crookes-Goodson W.J."/>
        </authorList>
    </citation>
    <scope>NUCLEOTIDE SEQUENCE</scope>
    <source>
        <strain evidence="6">5307AH</strain>
    </source>
</reference>
<evidence type="ECO:0000313" key="7">
    <source>
        <dbReference type="Proteomes" id="UP001182556"/>
    </source>
</evidence>
<keyword evidence="3" id="KW-0378">Hydrolase</keyword>
<proteinExistence type="predicted"/>
<evidence type="ECO:0000256" key="2">
    <source>
        <dbReference type="ARBA" id="ARBA00012755"/>
    </source>
</evidence>
<comment type="caution">
    <text evidence="6">The sequence shown here is derived from an EMBL/GenBank/DDBJ whole genome shotgun (WGS) entry which is preliminary data.</text>
</comment>
<feature type="domain" description="Glycosyl hydrolase family 36 N-terminal" evidence="5">
    <location>
        <begin position="146"/>
        <end position="205"/>
    </location>
</feature>
<keyword evidence="4" id="KW-0326">Glycosidase</keyword>
<dbReference type="AlphaFoldDB" id="A0AAD9CUQ4"/>
<dbReference type="PANTHER" id="PTHR43053">
    <property type="entry name" value="GLYCOSIDASE FAMILY 31"/>
    <property type="match status" value="1"/>
</dbReference>
<dbReference type="Gene3D" id="3.20.20.70">
    <property type="entry name" value="Aldolase class I"/>
    <property type="match status" value="1"/>
</dbReference>
<dbReference type="InterPro" id="IPR031704">
    <property type="entry name" value="Glyco_hydro_36_N"/>
</dbReference>
<dbReference type="EMBL" id="JAODAN010000013">
    <property type="protein sequence ID" value="KAK1920733.1"/>
    <property type="molecule type" value="Genomic_DNA"/>
</dbReference>
<evidence type="ECO:0000313" key="6">
    <source>
        <dbReference type="EMBL" id="KAK1920733.1"/>
    </source>
</evidence>
<dbReference type="InterPro" id="IPR002252">
    <property type="entry name" value="Glyco_hydro_36"/>
</dbReference>
<name>A0AAD9CUQ4_PAPLA</name>
<dbReference type="Pfam" id="PF02065">
    <property type="entry name" value="Melibiase"/>
    <property type="match status" value="1"/>
</dbReference>
<dbReference type="InterPro" id="IPR017853">
    <property type="entry name" value="GH"/>
</dbReference>
<organism evidence="6 7">
    <name type="scientific">Papiliotrema laurentii</name>
    <name type="common">Cryptococcus laurentii</name>
    <dbReference type="NCBI Taxonomy" id="5418"/>
    <lineage>
        <taxon>Eukaryota</taxon>
        <taxon>Fungi</taxon>
        <taxon>Dikarya</taxon>
        <taxon>Basidiomycota</taxon>
        <taxon>Agaricomycotina</taxon>
        <taxon>Tremellomycetes</taxon>
        <taxon>Tremellales</taxon>
        <taxon>Rhynchogastremaceae</taxon>
        <taxon>Papiliotrema</taxon>
    </lineage>
</organism>
<evidence type="ECO:0000256" key="4">
    <source>
        <dbReference type="ARBA" id="ARBA00023295"/>
    </source>
</evidence>
<dbReference type="EC" id="3.2.1.22" evidence="2"/>
<dbReference type="Gene3D" id="2.70.98.60">
    <property type="entry name" value="alpha-galactosidase from lactobacil brevis"/>
    <property type="match status" value="1"/>
</dbReference>